<dbReference type="PANTHER" id="PTHR46157:SF4">
    <property type="entry name" value="K(+) EFFLUX ANTIPORTER 3, CHLOROPLASTIC"/>
    <property type="match status" value="1"/>
</dbReference>
<feature type="transmembrane region" description="Helical" evidence="11">
    <location>
        <begin position="6"/>
        <end position="28"/>
    </location>
</feature>
<evidence type="ECO:0000256" key="10">
    <source>
        <dbReference type="SAM" id="MobiDB-lite"/>
    </source>
</evidence>
<evidence type="ECO:0000313" key="13">
    <source>
        <dbReference type="EMBL" id="TZG28046.1"/>
    </source>
</evidence>
<evidence type="ECO:0000256" key="8">
    <source>
        <dbReference type="ARBA" id="ARBA00023065"/>
    </source>
</evidence>
<evidence type="ECO:0000256" key="3">
    <source>
        <dbReference type="ARBA" id="ARBA00022449"/>
    </source>
</evidence>
<dbReference type="EMBL" id="VTOU01000002">
    <property type="protein sequence ID" value="TZG28046.1"/>
    <property type="molecule type" value="Genomic_DNA"/>
</dbReference>
<evidence type="ECO:0000256" key="6">
    <source>
        <dbReference type="ARBA" id="ARBA00022958"/>
    </source>
</evidence>
<evidence type="ECO:0000256" key="1">
    <source>
        <dbReference type="ARBA" id="ARBA00004127"/>
    </source>
</evidence>
<dbReference type="InterPro" id="IPR038770">
    <property type="entry name" value="Na+/solute_symporter_sf"/>
</dbReference>
<keyword evidence="7 11" id="KW-1133">Transmembrane helix</keyword>
<evidence type="ECO:0000256" key="5">
    <source>
        <dbReference type="ARBA" id="ARBA00022692"/>
    </source>
</evidence>
<dbReference type="Pfam" id="PF02254">
    <property type="entry name" value="TrkA_N"/>
    <property type="match status" value="1"/>
</dbReference>
<dbReference type="GO" id="GO:0006813">
    <property type="term" value="P:potassium ion transport"/>
    <property type="evidence" value="ECO:0007669"/>
    <property type="project" value="UniProtKB-KW"/>
</dbReference>
<dbReference type="GO" id="GO:0015297">
    <property type="term" value="F:antiporter activity"/>
    <property type="evidence" value="ECO:0007669"/>
    <property type="project" value="UniProtKB-KW"/>
</dbReference>
<feature type="transmembrane region" description="Helical" evidence="11">
    <location>
        <begin position="230"/>
        <end position="248"/>
    </location>
</feature>
<feature type="domain" description="RCK N-terminal" evidence="12">
    <location>
        <begin position="412"/>
        <end position="529"/>
    </location>
</feature>
<feature type="transmembrane region" description="Helical" evidence="11">
    <location>
        <begin position="341"/>
        <end position="364"/>
    </location>
</feature>
<dbReference type="InterPro" id="IPR006153">
    <property type="entry name" value="Cation/H_exchanger_TM"/>
</dbReference>
<comment type="subcellular location">
    <subcellularLocation>
        <location evidence="1">Endomembrane system</location>
        <topology evidence="1">Multi-pass membrane protein</topology>
    </subcellularLocation>
</comment>
<keyword evidence="14" id="KW-1185">Reference proteome</keyword>
<keyword evidence="8" id="KW-0406">Ion transport</keyword>
<dbReference type="GO" id="GO:0016020">
    <property type="term" value="C:membrane"/>
    <property type="evidence" value="ECO:0007669"/>
    <property type="project" value="InterPro"/>
</dbReference>
<feature type="transmembrane region" description="Helical" evidence="11">
    <location>
        <begin position="74"/>
        <end position="90"/>
    </location>
</feature>
<evidence type="ECO:0000256" key="11">
    <source>
        <dbReference type="SAM" id="Phobius"/>
    </source>
</evidence>
<keyword evidence="2" id="KW-0813">Transport</keyword>
<evidence type="ECO:0000259" key="12">
    <source>
        <dbReference type="PROSITE" id="PS51201"/>
    </source>
</evidence>
<dbReference type="GO" id="GO:1902600">
    <property type="term" value="P:proton transmembrane transport"/>
    <property type="evidence" value="ECO:0007669"/>
    <property type="project" value="InterPro"/>
</dbReference>
<dbReference type="GO" id="GO:0012505">
    <property type="term" value="C:endomembrane system"/>
    <property type="evidence" value="ECO:0007669"/>
    <property type="project" value="UniProtKB-SubCell"/>
</dbReference>
<evidence type="ECO:0000313" key="14">
    <source>
        <dbReference type="Proteomes" id="UP000322077"/>
    </source>
</evidence>
<keyword evidence="9 11" id="KW-0472">Membrane</keyword>
<feature type="region of interest" description="Disordered" evidence="10">
    <location>
        <begin position="571"/>
        <end position="602"/>
    </location>
</feature>
<dbReference type="PANTHER" id="PTHR46157">
    <property type="entry name" value="K(+) EFFLUX ANTIPORTER 3, CHLOROPLASTIC"/>
    <property type="match status" value="1"/>
</dbReference>
<comment type="caution">
    <text evidence="13">The sequence shown here is derived from an EMBL/GenBank/DDBJ whole genome shotgun (WGS) entry which is preliminary data.</text>
</comment>
<dbReference type="Proteomes" id="UP000322077">
    <property type="component" value="Unassembled WGS sequence"/>
</dbReference>
<evidence type="ECO:0000256" key="7">
    <source>
        <dbReference type="ARBA" id="ARBA00022989"/>
    </source>
</evidence>
<name>A0A5D9C9H0_9SPHN</name>
<evidence type="ECO:0000256" key="4">
    <source>
        <dbReference type="ARBA" id="ARBA00022538"/>
    </source>
</evidence>
<evidence type="ECO:0000256" key="2">
    <source>
        <dbReference type="ARBA" id="ARBA00022448"/>
    </source>
</evidence>
<dbReference type="FunFam" id="3.40.50.720:FF:000036">
    <property type="entry name" value="Glutathione-regulated potassium-efflux system protein KefB"/>
    <property type="match status" value="1"/>
</dbReference>
<feature type="transmembrane region" description="Helical" evidence="11">
    <location>
        <begin position="308"/>
        <end position="329"/>
    </location>
</feature>
<feature type="transmembrane region" description="Helical" evidence="11">
    <location>
        <begin position="130"/>
        <end position="150"/>
    </location>
</feature>
<proteinExistence type="predicted"/>
<keyword evidence="4" id="KW-0633">Potassium transport</keyword>
<keyword evidence="6" id="KW-0630">Potassium</keyword>
<sequence length="602" mass="63211">MALPLNSAAFSDALVILGAAGLVIPAFARAKISPVIGFILVGALIGPTALGALVDEHPWLYYITISDQHAIEPFAEFGIILLLFSIGLELSFRRLWAMRTRVFGLGSSELLLSAAAIGGGLYMLGQSWTGSLGLGLALALSSTALVLPLVGTTGAVGRNAFAMLLFEDLALVPIIFVLGALAPYGENAGWDGIARTLGLGAMVIAIMMIGGRFFLPRLFSQAARAKNPELFLAASLLVVILASVATAAAGLSPIVGALLAGILIAETDYHAEVELVTAPFKGLALGVFLISVGMSLDWPMIFANWPKLLLAVAGVCAVKAIITGLLLRFSGAGRAVATETSLLMSAPSETTLIVLGVAAQAALIAPNTAAFWQVVTAIGLTITPILARVGHDISRRITDGQEGEAPDAAPDSGRAIIAGFGRVGRLVAQMLHAHNRPYMAVDANIDTVTHARKRGYQAMFGDIGRPGMIEHLDLGSASALILTMDDPVQTVRLTRRARTLHPELTIVARARDPNHAAELYKAGATDAVPETLESSLQLSEAVLVDLGVAMGPVIASIHEKRAELRAKIMEMSETNREPPLRGRRLRDAAGSAPDEHAEDTEL</sequence>
<evidence type="ECO:0000256" key="9">
    <source>
        <dbReference type="ARBA" id="ARBA00023136"/>
    </source>
</evidence>
<organism evidence="13 14">
    <name type="scientific">Sphingomonas montanisoli</name>
    <dbReference type="NCBI Taxonomy" id="2606412"/>
    <lineage>
        <taxon>Bacteria</taxon>
        <taxon>Pseudomonadati</taxon>
        <taxon>Pseudomonadota</taxon>
        <taxon>Alphaproteobacteria</taxon>
        <taxon>Sphingomonadales</taxon>
        <taxon>Sphingomonadaceae</taxon>
        <taxon>Sphingomonas</taxon>
    </lineage>
</organism>
<feature type="transmembrane region" description="Helical" evidence="11">
    <location>
        <begin position="197"/>
        <end position="218"/>
    </location>
</feature>
<dbReference type="InterPro" id="IPR036291">
    <property type="entry name" value="NAD(P)-bd_dom_sf"/>
</dbReference>
<dbReference type="Gene3D" id="3.40.50.720">
    <property type="entry name" value="NAD(P)-binding Rossmann-like Domain"/>
    <property type="match status" value="1"/>
</dbReference>
<dbReference type="AlphaFoldDB" id="A0A5D9C9H0"/>
<feature type="transmembrane region" description="Helical" evidence="11">
    <location>
        <begin position="102"/>
        <end position="124"/>
    </location>
</feature>
<gene>
    <name evidence="13" type="ORF">FYJ91_10995</name>
</gene>
<feature type="compositionally biased region" description="Basic and acidic residues" evidence="10">
    <location>
        <begin position="571"/>
        <end position="580"/>
    </location>
</feature>
<dbReference type="Gene3D" id="1.20.1530.20">
    <property type="match status" value="1"/>
</dbReference>
<dbReference type="PROSITE" id="PS51201">
    <property type="entry name" value="RCK_N"/>
    <property type="match status" value="1"/>
</dbReference>
<reference evidence="13 14" key="1">
    <citation type="submission" date="2019-08" db="EMBL/GenBank/DDBJ databases">
        <authorList>
            <person name="Wang G."/>
            <person name="Xu Z."/>
        </authorList>
    </citation>
    <scope>NUCLEOTIDE SEQUENCE [LARGE SCALE GENOMIC DNA]</scope>
    <source>
        <strain evidence="13 14">ZX</strain>
    </source>
</reference>
<accession>A0A5D9C9H0</accession>
<feature type="transmembrane region" description="Helical" evidence="11">
    <location>
        <begin position="162"/>
        <end position="185"/>
    </location>
</feature>
<feature type="transmembrane region" description="Helical" evidence="11">
    <location>
        <begin position="35"/>
        <end position="54"/>
    </location>
</feature>
<keyword evidence="5 11" id="KW-0812">Transmembrane</keyword>
<dbReference type="Pfam" id="PF00999">
    <property type="entry name" value="Na_H_Exchanger"/>
    <property type="match status" value="1"/>
</dbReference>
<dbReference type="RefSeq" id="WP_149522256.1">
    <property type="nucleotide sequence ID" value="NZ_VTOU01000002.1"/>
</dbReference>
<dbReference type="InterPro" id="IPR003148">
    <property type="entry name" value="RCK_N"/>
</dbReference>
<dbReference type="SUPFAM" id="SSF51735">
    <property type="entry name" value="NAD(P)-binding Rossmann-fold domains"/>
    <property type="match status" value="1"/>
</dbReference>
<protein>
    <submittedName>
        <fullName evidence="13">Sodium:proton exchanger</fullName>
    </submittedName>
</protein>
<feature type="transmembrane region" description="Helical" evidence="11">
    <location>
        <begin position="370"/>
        <end position="387"/>
    </location>
</feature>
<keyword evidence="3" id="KW-0050">Antiport</keyword>